<protein>
    <submittedName>
        <fullName evidence="1">Uncharacterized protein</fullName>
    </submittedName>
</protein>
<sequence length="64" mass="7243">MQKLLEMGENASVQIAAGPAYLHTGKRLEPRLWEALRVEMQYRLRRATGEPHAVVSFEFGTEAT</sequence>
<evidence type="ECO:0000313" key="1">
    <source>
        <dbReference type="EMBL" id="KIQ05003.1"/>
    </source>
</evidence>
<name>A0A0D0K8I7_AGRTU</name>
<dbReference type="AlphaFoldDB" id="A0A0D0K8I7"/>
<dbReference type="Proteomes" id="UP000035017">
    <property type="component" value="Unassembled WGS sequence"/>
</dbReference>
<evidence type="ECO:0000313" key="2">
    <source>
        <dbReference type="Proteomes" id="UP000035017"/>
    </source>
</evidence>
<dbReference type="EMBL" id="JXQV01000003">
    <property type="protein sequence ID" value="KIQ05003.1"/>
    <property type="molecule type" value="Genomic_DNA"/>
</dbReference>
<accession>A0A0D0K8I7</accession>
<proteinExistence type="predicted"/>
<gene>
    <name evidence="1" type="ORF">RU07_01995</name>
</gene>
<organism evidence="1 2">
    <name type="scientific">Agrobacterium tumefaciens</name>
    <dbReference type="NCBI Taxonomy" id="358"/>
    <lineage>
        <taxon>Bacteria</taxon>
        <taxon>Pseudomonadati</taxon>
        <taxon>Pseudomonadota</taxon>
        <taxon>Alphaproteobacteria</taxon>
        <taxon>Hyphomicrobiales</taxon>
        <taxon>Rhizobiaceae</taxon>
        <taxon>Rhizobium/Agrobacterium group</taxon>
        <taxon>Agrobacterium</taxon>
        <taxon>Agrobacterium tumefaciens complex</taxon>
    </lineage>
</organism>
<reference evidence="1 2" key="1">
    <citation type="submission" date="2014-12" db="EMBL/GenBank/DDBJ databases">
        <title>16Stimator: statistical estimation of ribosomal gene copy numbers from draft genome assemblies.</title>
        <authorList>
            <person name="Perisin M.A."/>
            <person name="Vetter M."/>
            <person name="Gilbert J.A."/>
            <person name="Bergelson J."/>
        </authorList>
    </citation>
    <scope>NUCLEOTIDE SEQUENCE [LARGE SCALE GENOMIC DNA]</scope>
    <source>
        <strain evidence="1 2">MEJ076</strain>
    </source>
</reference>
<comment type="caution">
    <text evidence="1">The sequence shown here is derived from an EMBL/GenBank/DDBJ whole genome shotgun (WGS) entry which is preliminary data.</text>
</comment>